<dbReference type="Pfam" id="PF13324">
    <property type="entry name" value="GCIP_N"/>
    <property type="match status" value="1"/>
</dbReference>
<dbReference type="InterPro" id="IPR049317">
    <property type="entry name" value="GCIP-like_N"/>
</dbReference>
<evidence type="ECO:0000256" key="1">
    <source>
        <dbReference type="SAM" id="MobiDB-lite"/>
    </source>
</evidence>
<evidence type="ECO:0000313" key="4">
    <source>
        <dbReference type="Proteomes" id="UP001163105"/>
    </source>
</evidence>
<dbReference type="PANTHER" id="PTHR15492">
    <property type="entry name" value="CYCLIN D1-BINDING PROTEIN 1"/>
    <property type="match status" value="1"/>
</dbReference>
<dbReference type="PANTHER" id="PTHR15492:SF1">
    <property type="entry name" value="CYCLIN-D1-BINDING PROTEIN 1"/>
    <property type="match status" value="1"/>
</dbReference>
<evidence type="ECO:0000259" key="2">
    <source>
        <dbReference type="Pfam" id="PF13324"/>
    </source>
</evidence>
<feature type="compositionally biased region" description="Polar residues" evidence="1">
    <location>
        <begin position="42"/>
        <end position="51"/>
    </location>
</feature>
<dbReference type="AlphaFoldDB" id="A0AB34FLJ0"/>
<reference evidence="3" key="1">
    <citation type="submission" date="2023-01" db="EMBL/GenBank/DDBJ databases">
        <title>The growth and conidiation of Purpureocillium lavendulum are regulated by nitrogen source and histone H3K14 acetylation.</title>
        <authorList>
            <person name="Tang P."/>
            <person name="Han J."/>
            <person name="Zhang C."/>
            <person name="Tang P."/>
            <person name="Qi F."/>
            <person name="Zhang K."/>
            <person name="Liang L."/>
        </authorList>
    </citation>
    <scope>NUCLEOTIDE SEQUENCE</scope>
    <source>
        <strain evidence="3">YMF1.00683</strain>
    </source>
</reference>
<gene>
    <name evidence="3" type="ORF">O9K51_07664</name>
</gene>
<name>A0AB34FLJ0_9HYPO</name>
<dbReference type="GO" id="GO:0005634">
    <property type="term" value="C:nucleus"/>
    <property type="evidence" value="ECO:0007669"/>
    <property type="project" value="TreeGrafter"/>
</dbReference>
<dbReference type="Proteomes" id="UP001163105">
    <property type="component" value="Unassembled WGS sequence"/>
</dbReference>
<accession>A0AB34FLJ0</accession>
<dbReference type="EMBL" id="JAQHRD010000006">
    <property type="protein sequence ID" value="KAJ6439773.1"/>
    <property type="molecule type" value="Genomic_DNA"/>
</dbReference>
<dbReference type="InterPro" id="IPR026907">
    <property type="entry name" value="GCIP-like"/>
</dbReference>
<protein>
    <submittedName>
        <fullName evidence="3">Ran-binding-domain-containing protein</fullName>
    </submittedName>
</protein>
<dbReference type="Gene3D" id="1.20.1410.10">
    <property type="entry name" value="I/LWEQ domain"/>
    <property type="match status" value="1"/>
</dbReference>
<sequence>MAPSNADDVDGLNSIVATALTLFTQLQEVLEKIHHPPPPQAATYSETQTETPEPDDRLDAFEVAADCSRLVRAHCTKIALLITNEPYSPRAVTSVVKVLAQSPVSGLVSAVQLCTREDYTVLVRKELAFRCNQVISRVIDLCKWIPLDGRVVPESKRSSPIIGMLWNACDEVVKLTEMGVSGLFVKKILQWKDMLKDMSAELKEWSAEDPDDENDEDDDDAVSDDEAQAMADELMNGPPPIPHDDPDEIRPRLNVAIKRLGLMALFYDAIIKRRIKTVPNLPPATPGAAILYTERLDELATVLQSLPERFEEHIQALYDFDGGYADETTDAYLVGATTAEGLVMTDWEGEEDEFSAWTTKFQKELKRCALADGITRKAEPAE</sequence>
<feature type="region of interest" description="Disordered" evidence="1">
    <location>
        <begin position="35"/>
        <end position="54"/>
    </location>
</feature>
<keyword evidence="4" id="KW-1185">Reference proteome</keyword>
<feature type="domain" description="Cyclin-D1-binding protein 1-like N-terminal" evidence="2">
    <location>
        <begin position="68"/>
        <end position="207"/>
    </location>
</feature>
<organism evidence="3 4">
    <name type="scientific">Purpureocillium lavendulum</name>
    <dbReference type="NCBI Taxonomy" id="1247861"/>
    <lineage>
        <taxon>Eukaryota</taxon>
        <taxon>Fungi</taxon>
        <taxon>Dikarya</taxon>
        <taxon>Ascomycota</taxon>
        <taxon>Pezizomycotina</taxon>
        <taxon>Sordariomycetes</taxon>
        <taxon>Hypocreomycetidae</taxon>
        <taxon>Hypocreales</taxon>
        <taxon>Ophiocordycipitaceae</taxon>
        <taxon>Purpureocillium</taxon>
    </lineage>
</organism>
<comment type="caution">
    <text evidence="3">The sequence shown here is derived from an EMBL/GenBank/DDBJ whole genome shotgun (WGS) entry which is preliminary data.</text>
</comment>
<proteinExistence type="predicted"/>
<evidence type="ECO:0000313" key="3">
    <source>
        <dbReference type="EMBL" id="KAJ6439773.1"/>
    </source>
</evidence>